<evidence type="ECO:0000256" key="9">
    <source>
        <dbReference type="SAM" id="MobiDB-lite"/>
    </source>
</evidence>
<evidence type="ECO:0000313" key="12">
    <source>
        <dbReference type="Proteomes" id="UP000682892"/>
    </source>
</evidence>
<dbReference type="Proteomes" id="UP000682892">
    <property type="component" value="Unassembled WGS sequence"/>
</dbReference>
<dbReference type="PANTHER" id="PTHR24379">
    <property type="entry name" value="KRAB AND ZINC FINGER DOMAIN-CONTAINING"/>
    <property type="match status" value="1"/>
</dbReference>
<dbReference type="SUPFAM" id="SSF57667">
    <property type="entry name" value="beta-beta-alpha zinc fingers"/>
    <property type="match status" value="3"/>
</dbReference>
<evidence type="ECO:0000256" key="3">
    <source>
        <dbReference type="ARBA" id="ARBA00022737"/>
    </source>
</evidence>
<dbReference type="HOGENOM" id="CLU_002678_94_1_1"/>
<keyword evidence="2" id="KW-0479">Metal-binding</keyword>
<dbReference type="GO" id="GO:0005634">
    <property type="term" value="C:nucleus"/>
    <property type="evidence" value="ECO:0007669"/>
    <property type="project" value="UniProtKB-SubCell"/>
</dbReference>
<feature type="domain" description="C2H2-type" evidence="10">
    <location>
        <begin position="204"/>
        <end position="231"/>
    </location>
</feature>
<dbReference type="EMBL" id="CH477190">
    <property type="protein sequence ID" value="EAT48698.1"/>
    <property type="molecule type" value="Genomic_DNA"/>
</dbReference>
<evidence type="ECO:0000256" key="7">
    <source>
        <dbReference type="ARBA" id="ARBA00023242"/>
    </source>
</evidence>
<dbReference type="PhylomeDB" id="Q17PQ3"/>
<dbReference type="VEuPathDB" id="VectorBase:AAEL000287"/>
<accession>Q17PQ3</accession>
<dbReference type="eggNOG" id="KOG1721">
    <property type="taxonomic scope" value="Eukaryota"/>
</dbReference>
<keyword evidence="7" id="KW-0539">Nucleus</keyword>
<dbReference type="InterPro" id="IPR036236">
    <property type="entry name" value="Znf_C2H2_sf"/>
</dbReference>
<feature type="region of interest" description="Disordered" evidence="9">
    <location>
        <begin position="252"/>
        <end position="282"/>
    </location>
</feature>
<feature type="non-terminal residue" evidence="11">
    <location>
        <position position="282"/>
    </location>
</feature>
<keyword evidence="6" id="KW-0238">DNA-binding</keyword>
<dbReference type="InterPro" id="IPR013087">
    <property type="entry name" value="Znf_C2H2_type"/>
</dbReference>
<dbReference type="AlphaFoldDB" id="Q17PQ3"/>
<dbReference type="FunFam" id="3.30.160.60:FF:001450">
    <property type="entry name" value="zinc finger protein 774"/>
    <property type="match status" value="1"/>
</dbReference>
<proteinExistence type="predicted"/>
<evidence type="ECO:0000259" key="10">
    <source>
        <dbReference type="PROSITE" id="PS50157"/>
    </source>
</evidence>
<evidence type="ECO:0000256" key="2">
    <source>
        <dbReference type="ARBA" id="ARBA00022723"/>
    </source>
</evidence>
<evidence type="ECO:0000256" key="4">
    <source>
        <dbReference type="ARBA" id="ARBA00022771"/>
    </source>
</evidence>
<evidence type="ECO:0000256" key="1">
    <source>
        <dbReference type="ARBA" id="ARBA00004123"/>
    </source>
</evidence>
<reference evidence="11" key="3">
    <citation type="submission" date="2012-09" db="EMBL/GenBank/DDBJ databases">
        <authorList>
            <consortium name="VectorBase"/>
        </authorList>
    </citation>
    <scope>NUCLEOTIDE SEQUENCE</scope>
    <source>
        <strain evidence="11">Liverpool</strain>
    </source>
</reference>
<dbReference type="FunFam" id="3.30.160.60:FF:000624">
    <property type="entry name" value="zinc finger protein 697"/>
    <property type="match status" value="1"/>
</dbReference>
<dbReference type="GO" id="GO:0008270">
    <property type="term" value="F:zinc ion binding"/>
    <property type="evidence" value="ECO:0007669"/>
    <property type="project" value="UniProtKB-KW"/>
</dbReference>
<reference evidence="11" key="2">
    <citation type="journal article" date="2007" name="Science">
        <title>Genome sequence of Aedes aegypti, a major arbovirus vector.</title>
        <authorList>
            <person name="Nene V."/>
            <person name="Wortman J.R."/>
            <person name="Lawson D."/>
            <person name="Haas B."/>
            <person name="Kodira C."/>
            <person name="Tu Z.J."/>
            <person name="Loftus B."/>
            <person name="Xi Z."/>
            <person name="Megy K."/>
            <person name="Grabherr M."/>
            <person name="Ren Q."/>
            <person name="Zdobnov E.M."/>
            <person name="Lobo N.F."/>
            <person name="Campbell K.S."/>
            <person name="Brown S.E."/>
            <person name="Bonaldo M.F."/>
            <person name="Zhu J."/>
            <person name="Sinkins S.P."/>
            <person name="Hogenkamp D.G."/>
            <person name="Amedeo P."/>
            <person name="Arensburger P."/>
            <person name="Atkinson P.W."/>
            <person name="Bidwell S."/>
            <person name="Biedler J."/>
            <person name="Birney E."/>
            <person name="Bruggner R.V."/>
            <person name="Costas J."/>
            <person name="Coy M.R."/>
            <person name="Crabtree J."/>
            <person name="Crawford M."/>
            <person name="Debruyn B."/>
            <person name="Decaprio D."/>
            <person name="Eiglmeier K."/>
            <person name="Eisenstadt E."/>
            <person name="El-Dorry H."/>
            <person name="Gelbart W.M."/>
            <person name="Gomes S.L."/>
            <person name="Hammond M."/>
            <person name="Hannick L.I."/>
            <person name="Hogan J.R."/>
            <person name="Holmes M.H."/>
            <person name="Jaffe D."/>
            <person name="Johnston J.S."/>
            <person name="Kennedy R.C."/>
            <person name="Koo H."/>
            <person name="Kravitz S."/>
            <person name="Kriventseva E.V."/>
            <person name="Kulp D."/>
            <person name="Labutti K."/>
            <person name="Lee E."/>
            <person name="Li S."/>
            <person name="Lovin D.D."/>
            <person name="Mao C."/>
            <person name="Mauceli E."/>
            <person name="Menck C.F."/>
            <person name="Miller J.R."/>
            <person name="Montgomery P."/>
            <person name="Mori A."/>
            <person name="Nascimento A.L."/>
            <person name="Naveira H.F."/>
            <person name="Nusbaum C."/>
            <person name="O'leary S."/>
            <person name="Orvis J."/>
            <person name="Pertea M."/>
            <person name="Quesneville H."/>
            <person name="Reidenbach K.R."/>
            <person name="Rogers Y.H."/>
            <person name="Roth C.W."/>
            <person name="Schneider J.R."/>
            <person name="Schatz M."/>
            <person name="Shumway M."/>
            <person name="Stanke M."/>
            <person name="Stinson E.O."/>
            <person name="Tubio J.M."/>
            <person name="Vanzee J.P."/>
            <person name="Verjovski-Almeida S."/>
            <person name="Werner D."/>
            <person name="White O."/>
            <person name="Wyder S."/>
            <person name="Zeng Q."/>
            <person name="Zhao Q."/>
            <person name="Zhao Y."/>
            <person name="Hill C.A."/>
            <person name="Raikhel A.S."/>
            <person name="Soares M.B."/>
            <person name="Knudson D.L."/>
            <person name="Lee N.H."/>
            <person name="Galagan J."/>
            <person name="Salzberg S.L."/>
            <person name="Paulsen I.T."/>
            <person name="Dimopoulos G."/>
            <person name="Collins F.H."/>
            <person name="Birren B."/>
            <person name="Fraser-Liggett C.M."/>
            <person name="Severson D.W."/>
        </authorList>
    </citation>
    <scope>NUCLEOTIDE SEQUENCE [LARGE SCALE GENOMIC DNA]</scope>
    <source>
        <strain evidence="11">Liverpool</strain>
    </source>
</reference>
<dbReference type="OMA" id="REHIMIH"/>
<feature type="compositionally biased region" description="Polar residues" evidence="9">
    <location>
        <begin position="273"/>
        <end position="282"/>
    </location>
</feature>
<dbReference type="GO" id="GO:0003677">
    <property type="term" value="F:DNA binding"/>
    <property type="evidence" value="ECO:0007669"/>
    <property type="project" value="UniProtKB-KW"/>
</dbReference>
<dbReference type="PaxDb" id="7159-AAEL000287-PA"/>
<comment type="subcellular location">
    <subcellularLocation>
        <location evidence="1">Nucleus</location>
    </subcellularLocation>
</comment>
<evidence type="ECO:0000256" key="5">
    <source>
        <dbReference type="ARBA" id="ARBA00022833"/>
    </source>
</evidence>
<dbReference type="OrthoDB" id="5305647at2759"/>
<keyword evidence="3" id="KW-0677">Repeat</keyword>
<feature type="domain" description="C2H2-type" evidence="10">
    <location>
        <begin position="121"/>
        <end position="144"/>
    </location>
</feature>
<evidence type="ECO:0000313" key="11">
    <source>
        <dbReference type="EMBL" id="EAT48698.1"/>
    </source>
</evidence>
<feature type="domain" description="C2H2-type" evidence="10">
    <location>
        <begin position="149"/>
        <end position="176"/>
    </location>
</feature>
<dbReference type="PROSITE" id="PS00028">
    <property type="entry name" value="ZINC_FINGER_C2H2_1"/>
    <property type="match status" value="5"/>
</dbReference>
<feature type="region of interest" description="Disordered" evidence="9">
    <location>
        <begin position="30"/>
        <end position="53"/>
    </location>
</feature>
<evidence type="ECO:0000256" key="8">
    <source>
        <dbReference type="PROSITE-ProRule" id="PRU00042"/>
    </source>
</evidence>
<feature type="domain" description="C2H2-type" evidence="10">
    <location>
        <begin position="176"/>
        <end position="203"/>
    </location>
</feature>
<feature type="domain" description="C2H2-type" evidence="10">
    <location>
        <begin position="232"/>
        <end position="255"/>
    </location>
</feature>
<protein>
    <submittedName>
        <fullName evidence="11">AAEL000287-PA</fullName>
    </submittedName>
</protein>
<sequence length="282" mass="32801">ISDTVGIEEQEIFVQDEPVNVFKQEPEVFIQDDPDPDELKEDHQDTGTANQESSTTCVNIKVEPVSCAETFYRAKLVEKQVLGGKKKRYIYHRQCPICGIVLKRGLREHIMIHNDPTGRPFKCDSCHKTYCRKDNLRQHQEREHLLIRYHCDICGKIFSTRDVLNAHRKLHNTESFKCDQCDQVFKTTKYLYKHKQKHLGIKKFICTYCGKGFLVGEYLKDHLRIHTGEKPFDCKICGKLFRTTNHLRQHTRTHSIPVISDQKSPSDGDISRNENSVLPDSM</sequence>
<dbReference type="KEGG" id="aag:5573740"/>
<dbReference type="PANTHER" id="PTHR24379:SF121">
    <property type="entry name" value="C2H2-TYPE DOMAIN-CONTAINING PROTEIN"/>
    <property type="match status" value="1"/>
</dbReference>
<reference evidence="11" key="1">
    <citation type="submission" date="2005-10" db="EMBL/GenBank/DDBJ databases">
        <authorList>
            <person name="Loftus B.J."/>
            <person name="Nene V.M."/>
            <person name="Hannick L.I."/>
            <person name="Bidwell S."/>
            <person name="Haas B."/>
            <person name="Amedeo P."/>
            <person name="Orvis J."/>
            <person name="Wortman J.R."/>
            <person name="White O.R."/>
            <person name="Salzberg S."/>
            <person name="Shumway M."/>
            <person name="Koo H."/>
            <person name="Zhao Y."/>
            <person name="Holmes M."/>
            <person name="Miller J."/>
            <person name="Schatz M."/>
            <person name="Pop M."/>
            <person name="Pai G."/>
            <person name="Utterback T."/>
            <person name="Rogers Y.-H."/>
            <person name="Kravitz S."/>
            <person name="Fraser C.M."/>
        </authorList>
    </citation>
    <scope>NUCLEOTIDE SEQUENCE</scope>
    <source>
        <strain evidence="11">Liverpool</strain>
    </source>
</reference>
<dbReference type="SMART" id="SM00355">
    <property type="entry name" value="ZnF_C2H2"/>
    <property type="match status" value="6"/>
</dbReference>
<dbReference type="Gene3D" id="3.30.160.60">
    <property type="entry name" value="Classic Zinc Finger"/>
    <property type="match status" value="4"/>
</dbReference>
<dbReference type="Pfam" id="PF00096">
    <property type="entry name" value="zf-C2H2"/>
    <property type="match status" value="4"/>
</dbReference>
<organism evidence="11 12">
    <name type="scientific">Aedes aegypti</name>
    <name type="common">Yellowfever mosquito</name>
    <name type="synonym">Culex aegypti</name>
    <dbReference type="NCBI Taxonomy" id="7159"/>
    <lineage>
        <taxon>Eukaryota</taxon>
        <taxon>Metazoa</taxon>
        <taxon>Ecdysozoa</taxon>
        <taxon>Arthropoda</taxon>
        <taxon>Hexapoda</taxon>
        <taxon>Insecta</taxon>
        <taxon>Pterygota</taxon>
        <taxon>Neoptera</taxon>
        <taxon>Endopterygota</taxon>
        <taxon>Diptera</taxon>
        <taxon>Nematocera</taxon>
        <taxon>Culicoidea</taxon>
        <taxon>Culicidae</taxon>
        <taxon>Culicinae</taxon>
        <taxon>Aedini</taxon>
        <taxon>Aedes</taxon>
        <taxon>Stegomyia</taxon>
    </lineage>
</organism>
<keyword evidence="4 8" id="KW-0863">Zinc-finger</keyword>
<dbReference type="PROSITE" id="PS50157">
    <property type="entry name" value="ZINC_FINGER_C2H2_2"/>
    <property type="match status" value="5"/>
</dbReference>
<feature type="compositionally biased region" description="Acidic residues" evidence="9">
    <location>
        <begin position="30"/>
        <end position="39"/>
    </location>
</feature>
<keyword evidence="5" id="KW-0862">Zinc</keyword>
<gene>
    <name evidence="11" type="ORF">AaeL_AAEL000287</name>
</gene>
<evidence type="ECO:0000256" key="6">
    <source>
        <dbReference type="ARBA" id="ARBA00023125"/>
    </source>
</evidence>
<name>Q17PQ3_AEDAE</name>